<keyword evidence="4 8" id="KW-0732">Signal</keyword>
<evidence type="ECO:0000256" key="8">
    <source>
        <dbReference type="SAM" id="SignalP"/>
    </source>
</evidence>
<organism evidence="10 11">
    <name type="scientific">Botryosphaeria dothidea</name>
    <dbReference type="NCBI Taxonomy" id="55169"/>
    <lineage>
        <taxon>Eukaryota</taxon>
        <taxon>Fungi</taxon>
        <taxon>Dikarya</taxon>
        <taxon>Ascomycota</taxon>
        <taxon>Pezizomycotina</taxon>
        <taxon>Dothideomycetes</taxon>
        <taxon>Dothideomycetes incertae sedis</taxon>
        <taxon>Botryosphaeriales</taxon>
        <taxon>Botryosphaeriaceae</taxon>
        <taxon>Botryosphaeria</taxon>
    </lineage>
</organism>
<dbReference type="EMBL" id="WWBZ02000082">
    <property type="protein sequence ID" value="KAF4301465.1"/>
    <property type="molecule type" value="Genomic_DNA"/>
</dbReference>
<dbReference type="Gene3D" id="3.80.20.20">
    <property type="entry name" value="Receptor L-domain"/>
    <property type="match status" value="1"/>
</dbReference>
<evidence type="ECO:0000256" key="2">
    <source>
        <dbReference type="ARBA" id="ARBA00022512"/>
    </source>
</evidence>
<keyword evidence="7" id="KW-0812">Transmembrane</keyword>
<keyword evidence="7" id="KW-0472">Membrane</keyword>
<keyword evidence="7" id="KW-1133">Transmembrane helix</keyword>
<gene>
    <name evidence="10" type="ORF">GTA08_BOTSDO06806</name>
    <name evidence="9" type="ORF">GTA08_BOTSDO11001</name>
</gene>
<dbReference type="Proteomes" id="UP000572817">
    <property type="component" value="Unassembled WGS sequence"/>
</dbReference>
<evidence type="ECO:0000256" key="7">
    <source>
        <dbReference type="SAM" id="Phobius"/>
    </source>
</evidence>
<evidence type="ECO:0000256" key="6">
    <source>
        <dbReference type="SAM" id="MobiDB-lite"/>
    </source>
</evidence>
<evidence type="ECO:0000313" key="9">
    <source>
        <dbReference type="EMBL" id="KAF4301465.1"/>
    </source>
</evidence>
<evidence type="ECO:0000256" key="4">
    <source>
        <dbReference type="ARBA" id="ARBA00022729"/>
    </source>
</evidence>
<evidence type="ECO:0000313" key="11">
    <source>
        <dbReference type="Proteomes" id="UP000572817"/>
    </source>
</evidence>
<keyword evidence="3" id="KW-0964">Secreted</keyword>
<dbReference type="InterPro" id="IPR051648">
    <property type="entry name" value="CWI-Assembly_Regulator"/>
</dbReference>
<dbReference type="EMBL" id="WWBZ02000040">
    <property type="protein sequence ID" value="KAF4305417.1"/>
    <property type="molecule type" value="Genomic_DNA"/>
</dbReference>
<evidence type="ECO:0000313" key="10">
    <source>
        <dbReference type="EMBL" id="KAF4305417.1"/>
    </source>
</evidence>
<dbReference type="PANTHER" id="PTHR31018:SF3">
    <property type="entry name" value="RECEPTOR PROTEIN-TYROSINE KINASE"/>
    <property type="match status" value="1"/>
</dbReference>
<comment type="subcellular location">
    <subcellularLocation>
        <location evidence="1">Secreted</location>
        <location evidence="1">Cell wall</location>
    </subcellularLocation>
</comment>
<evidence type="ECO:0000256" key="3">
    <source>
        <dbReference type="ARBA" id="ARBA00022525"/>
    </source>
</evidence>
<dbReference type="PANTHER" id="PTHR31018">
    <property type="entry name" value="SPORULATION-SPECIFIC PROTEIN-RELATED"/>
    <property type="match status" value="1"/>
</dbReference>
<keyword evidence="2" id="KW-0134">Cell wall</keyword>
<name>A0A8H4IQG0_9PEZI</name>
<accession>A0A8H4IQG0</accession>
<evidence type="ECO:0000256" key="5">
    <source>
        <dbReference type="ARBA" id="ARBA00023180"/>
    </source>
</evidence>
<feature type="compositionally biased region" description="Basic and acidic residues" evidence="6">
    <location>
        <begin position="468"/>
        <end position="489"/>
    </location>
</feature>
<dbReference type="InterPro" id="IPR036941">
    <property type="entry name" value="Rcpt_L-dom_sf"/>
</dbReference>
<reference evidence="10 11" key="1">
    <citation type="submission" date="2020-04" db="EMBL/GenBank/DDBJ databases">
        <title>Genome Assembly and Annotation of Botryosphaeria dothidea sdau 11-99, a Latent Pathogen of Apple Fruit Ring Rot in China.</title>
        <authorList>
            <person name="Yu C."/>
            <person name="Diao Y."/>
            <person name="Lu Q."/>
            <person name="Zhao J."/>
            <person name="Cui S."/>
            <person name="Peng C."/>
            <person name="He B."/>
            <person name="Liu H."/>
        </authorList>
    </citation>
    <scope>NUCLEOTIDE SEQUENCE [LARGE SCALE GENOMIC DNA]</scope>
    <source>
        <strain evidence="11">sdau11-99</strain>
        <strain evidence="10">Sdau11-99</strain>
    </source>
</reference>
<dbReference type="AlphaFoldDB" id="A0A8H4IQG0"/>
<dbReference type="OrthoDB" id="536881at2759"/>
<keyword evidence="11" id="KW-1185">Reference proteome</keyword>
<keyword evidence="5" id="KW-0325">Glycoprotein</keyword>
<feature type="transmembrane region" description="Helical" evidence="7">
    <location>
        <begin position="384"/>
        <end position="406"/>
    </location>
</feature>
<feature type="region of interest" description="Disordered" evidence="6">
    <location>
        <begin position="461"/>
        <end position="489"/>
    </location>
</feature>
<sequence>MLQFVFALCALLVSLAFADQPPLIPRGPQESINNEDPCSISGTTTIGSYQTDSTPLPCKTFTGTIAAATGAVGTFALPGVEEINGSLYIEAPGISSLDLRDLQRVDQFRMFRSSFTTMSYPNIQSIKEVDWMFMTPFQVTGGTKIKNVQRLSVSHTTIEDLSDVFDLETAEYIYIANNLKMENVTQPNLKTTGQSLEIWDNAHEGVISFPQLEWAGSLSISRVGHNSEFDAKFAWVNFPNLTEVRGDLTIRESPKIGKVNAPALARVRGDLTVKDNTELVEIPFEGLKSVDGDLTYIGNFQSLASKVEHTIGKVYYKTDQDFNCRLYYGSGWDYEGGYYCDSASSHFGTDDPIKAPSSPYSTPTPTPTPTPESNGSTPLRAGRLMWWELFILCLFLALFLAGLVFFERRRKKRWNAVKRLAIPVVNKASTVGTSRPRLASASIRQSIAYDDDAILPPPLTAVVPPPRYSDEFGKDAEKTGLEREYRTRD</sequence>
<feature type="region of interest" description="Disordered" evidence="6">
    <location>
        <begin position="351"/>
        <end position="376"/>
    </location>
</feature>
<evidence type="ECO:0000256" key="1">
    <source>
        <dbReference type="ARBA" id="ARBA00004191"/>
    </source>
</evidence>
<proteinExistence type="predicted"/>
<dbReference type="SUPFAM" id="SSF52058">
    <property type="entry name" value="L domain-like"/>
    <property type="match status" value="2"/>
</dbReference>
<protein>
    <submittedName>
        <fullName evidence="10">Fungal trichothecene efflux pump</fullName>
    </submittedName>
</protein>
<feature type="signal peptide" evidence="8">
    <location>
        <begin position="1"/>
        <end position="18"/>
    </location>
</feature>
<feature type="chain" id="PRO_5036430841" evidence="8">
    <location>
        <begin position="19"/>
        <end position="489"/>
    </location>
</feature>
<comment type="caution">
    <text evidence="10">The sequence shown here is derived from an EMBL/GenBank/DDBJ whole genome shotgun (WGS) entry which is preliminary data.</text>
</comment>